<dbReference type="AlphaFoldDB" id="D7G4N5"/>
<dbReference type="GO" id="GO:0000176">
    <property type="term" value="C:nuclear exosome (RNase complex)"/>
    <property type="evidence" value="ECO:0007669"/>
    <property type="project" value="TreeGrafter"/>
</dbReference>
<accession>D7G4N5</accession>
<dbReference type="Gene3D" id="3.30.230.70">
    <property type="entry name" value="GHMP Kinase, N-terminal domain"/>
    <property type="match status" value="1"/>
</dbReference>
<dbReference type="InterPro" id="IPR001247">
    <property type="entry name" value="ExoRNase_PH_dom1"/>
</dbReference>
<comment type="similarity">
    <text evidence="3">Belongs to the RNase PH family.</text>
</comment>
<dbReference type="InterPro" id="IPR050590">
    <property type="entry name" value="Exosome_comp_Rrp42_subfam"/>
</dbReference>
<dbReference type="GO" id="GO:0000177">
    <property type="term" value="C:cytoplasmic exosome (RNase complex)"/>
    <property type="evidence" value="ECO:0007669"/>
    <property type="project" value="TreeGrafter"/>
</dbReference>
<dbReference type="GO" id="GO:0071028">
    <property type="term" value="P:nuclear mRNA surveillance"/>
    <property type="evidence" value="ECO:0007669"/>
    <property type="project" value="TreeGrafter"/>
</dbReference>
<dbReference type="EMBL" id="FN649760">
    <property type="protein sequence ID" value="CBJ33722.1"/>
    <property type="molecule type" value="Genomic_DNA"/>
</dbReference>
<evidence type="ECO:0000256" key="2">
    <source>
        <dbReference type="ARBA" id="ARBA00004496"/>
    </source>
</evidence>
<evidence type="ECO:0000256" key="4">
    <source>
        <dbReference type="ARBA" id="ARBA00022490"/>
    </source>
</evidence>
<dbReference type="GO" id="GO:0035925">
    <property type="term" value="F:mRNA 3'-UTR AU-rich region binding"/>
    <property type="evidence" value="ECO:0007669"/>
    <property type="project" value="TreeGrafter"/>
</dbReference>
<evidence type="ECO:0000256" key="1">
    <source>
        <dbReference type="ARBA" id="ARBA00004123"/>
    </source>
</evidence>
<dbReference type="GO" id="GO:0071035">
    <property type="term" value="P:nuclear polyadenylation-dependent rRNA catabolic process"/>
    <property type="evidence" value="ECO:0007669"/>
    <property type="project" value="TreeGrafter"/>
</dbReference>
<dbReference type="GO" id="GO:0034473">
    <property type="term" value="P:U1 snRNA 3'-end processing"/>
    <property type="evidence" value="ECO:0007669"/>
    <property type="project" value="TreeGrafter"/>
</dbReference>
<comment type="subcellular location">
    <subcellularLocation>
        <location evidence="2">Cytoplasm</location>
    </subcellularLocation>
    <subcellularLocation>
        <location evidence="1">Nucleus</location>
    </subcellularLocation>
</comment>
<proteinExistence type="inferred from homology"/>
<keyword evidence="4" id="KW-0963">Cytoplasm</keyword>
<dbReference type="GO" id="GO:0034475">
    <property type="term" value="P:U4 snRNA 3'-end processing"/>
    <property type="evidence" value="ECO:0007669"/>
    <property type="project" value="TreeGrafter"/>
</dbReference>
<protein>
    <submittedName>
        <fullName evidence="6">3'-5'-exoribonuclease/ RNA binding</fullName>
    </submittedName>
</protein>
<dbReference type="InParanoid" id="D7G4N5"/>
<evidence type="ECO:0000313" key="7">
    <source>
        <dbReference type="Proteomes" id="UP000002630"/>
    </source>
</evidence>
<dbReference type="GO" id="GO:0000467">
    <property type="term" value="P:exonucleolytic trimming to generate mature 3'-end of 5.8S rRNA from tricistronic rRNA transcript (SSU-rRNA, 5.8S rRNA, LSU-rRNA)"/>
    <property type="evidence" value="ECO:0007669"/>
    <property type="project" value="TreeGrafter"/>
</dbReference>
<dbReference type="InterPro" id="IPR020568">
    <property type="entry name" value="Ribosomal_Su5_D2-typ_SF"/>
</dbReference>
<dbReference type="GO" id="GO:0034476">
    <property type="term" value="P:U5 snRNA 3'-end processing"/>
    <property type="evidence" value="ECO:0007669"/>
    <property type="project" value="TreeGrafter"/>
</dbReference>
<feature type="domain" description="Exoribonuclease phosphorolytic" evidence="5">
    <location>
        <begin position="49"/>
        <end position="168"/>
    </location>
</feature>
<reference evidence="6 7" key="1">
    <citation type="journal article" date="2010" name="Nature">
        <title>The Ectocarpus genome and the independent evolution of multicellularity in brown algae.</title>
        <authorList>
            <person name="Cock J.M."/>
            <person name="Sterck L."/>
            <person name="Rouze P."/>
            <person name="Scornet D."/>
            <person name="Allen A.E."/>
            <person name="Amoutzias G."/>
            <person name="Anthouard V."/>
            <person name="Artiguenave F."/>
            <person name="Aury J.M."/>
            <person name="Badger J.H."/>
            <person name="Beszteri B."/>
            <person name="Billiau K."/>
            <person name="Bonnet E."/>
            <person name="Bothwell J.H."/>
            <person name="Bowler C."/>
            <person name="Boyen C."/>
            <person name="Brownlee C."/>
            <person name="Carrano C.J."/>
            <person name="Charrier B."/>
            <person name="Cho G.Y."/>
            <person name="Coelho S.M."/>
            <person name="Collen J."/>
            <person name="Corre E."/>
            <person name="Da Silva C."/>
            <person name="Delage L."/>
            <person name="Delaroque N."/>
            <person name="Dittami S.M."/>
            <person name="Doulbeau S."/>
            <person name="Elias M."/>
            <person name="Farnham G."/>
            <person name="Gachon C.M."/>
            <person name="Gschloessl B."/>
            <person name="Heesch S."/>
            <person name="Jabbari K."/>
            <person name="Jubin C."/>
            <person name="Kawai H."/>
            <person name="Kimura K."/>
            <person name="Kloareg B."/>
            <person name="Kupper F.C."/>
            <person name="Lang D."/>
            <person name="Le Bail A."/>
            <person name="Leblanc C."/>
            <person name="Lerouge P."/>
            <person name="Lohr M."/>
            <person name="Lopez P.J."/>
            <person name="Martens C."/>
            <person name="Maumus F."/>
            <person name="Michel G."/>
            <person name="Miranda-Saavedra D."/>
            <person name="Morales J."/>
            <person name="Moreau H."/>
            <person name="Motomura T."/>
            <person name="Nagasato C."/>
            <person name="Napoli C.A."/>
            <person name="Nelson D.R."/>
            <person name="Nyvall-Collen P."/>
            <person name="Peters A.F."/>
            <person name="Pommier C."/>
            <person name="Potin P."/>
            <person name="Poulain J."/>
            <person name="Quesneville H."/>
            <person name="Read B."/>
            <person name="Rensing S.A."/>
            <person name="Ritter A."/>
            <person name="Rousvoal S."/>
            <person name="Samanta M."/>
            <person name="Samson G."/>
            <person name="Schroeder D.C."/>
            <person name="Segurens B."/>
            <person name="Strittmatter M."/>
            <person name="Tonon T."/>
            <person name="Tregear J.W."/>
            <person name="Valentin K."/>
            <person name="von Dassow P."/>
            <person name="Yamagishi T."/>
            <person name="Van de Peer Y."/>
            <person name="Wincker P."/>
        </authorList>
    </citation>
    <scope>NUCLEOTIDE SEQUENCE [LARGE SCALE GENOMIC DNA]</scope>
    <source>
        <strain evidence="7">Ec32 / CCAP1310/4</strain>
    </source>
</reference>
<dbReference type="PANTHER" id="PTHR11097:SF14">
    <property type="entry name" value="EXOSOME COMPLEX COMPONENT RRP45"/>
    <property type="match status" value="1"/>
</dbReference>
<dbReference type="OrthoDB" id="10264038at2759"/>
<dbReference type="InterPro" id="IPR027408">
    <property type="entry name" value="PNPase/RNase_PH_dom_sf"/>
</dbReference>
<gene>
    <name evidence="6" type="ORF">Esi_0571_0004</name>
</gene>
<dbReference type="eggNOG" id="KOG1614">
    <property type="taxonomic scope" value="Eukaryota"/>
</dbReference>
<evidence type="ECO:0000313" key="6">
    <source>
        <dbReference type="EMBL" id="CBJ33722.1"/>
    </source>
</evidence>
<dbReference type="Proteomes" id="UP000002630">
    <property type="component" value="Unassembled WGS sequence"/>
</dbReference>
<evidence type="ECO:0000256" key="3">
    <source>
        <dbReference type="ARBA" id="ARBA00006678"/>
    </source>
</evidence>
<dbReference type="GO" id="GO:0071038">
    <property type="term" value="P:TRAMP-dependent tRNA surveillance pathway"/>
    <property type="evidence" value="ECO:0007669"/>
    <property type="project" value="TreeGrafter"/>
</dbReference>
<dbReference type="STRING" id="2880.D7G4N5"/>
<keyword evidence="7" id="KW-1185">Reference proteome</keyword>
<dbReference type="PANTHER" id="PTHR11097">
    <property type="entry name" value="EXOSOME COMPLEX EXONUCLEASE RIBOSOMAL RNA PROCESSING PROTEIN"/>
    <property type="match status" value="1"/>
</dbReference>
<sequence length="174" mass="19216">MAIREGPWQSKNDHDFILRSLRGGRRADGRQLGDMRLLRMVFARAEGQASAEIQLGRTRVLGVVTGEVVPPFPDRPTEGFLHFNVELGPMAAASVGEQRNSPLSVEIARVIEIGVRDSQALDTEALCIIGGEKVWQLRCDVHILDHGGNLIDACTLATMAALRHFRRPEPASWK</sequence>
<name>D7G4N5_ECTSI</name>
<organism evidence="6 7">
    <name type="scientific">Ectocarpus siliculosus</name>
    <name type="common">Brown alga</name>
    <name type="synonym">Conferva siliculosa</name>
    <dbReference type="NCBI Taxonomy" id="2880"/>
    <lineage>
        <taxon>Eukaryota</taxon>
        <taxon>Sar</taxon>
        <taxon>Stramenopiles</taxon>
        <taxon>Ochrophyta</taxon>
        <taxon>PX clade</taxon>
        <taxon>Phaeophyceae</taxon>
        <taxon>Ectocarpales</taxon>
        <taxon>Ectocarpaceae</taxon>
        <taxon>Ectocarpus</taxon>
    </lineage>
</organism>
<evidence type="ECO:0000259" key="5">
    <source>
        <dbReference type="Pfam" id="PF01138"/>
    </source>
</evidence>
<dbReference type="GO" id="GO:0016075">
    <property type="term" value="P:rRNA catabolic process"/>
    <property type="evidence" value="ECO:0007669"/>
    <property type="project" value="TreeGrafter"/>
</dbReference>
<dbReference type="SUPFAM" id="SSF54211">
    <property type="entry name" value="Ribosomal protein S5 domain 2-like"/>
    <property type="match status" value="1"/>
</dbReference>
<dbReference type="Pfam" id="PF01138">
    <property type="entry name" value="RNase_PH"/>
    <property type="match status" value="1"/>
</dbReference>